<comment type="similarity">
    <text evidence="1">Belongs to the glycosyltransferase 1 family.</text>
</comment>
<feature type="domain" description="Glycosyltransferase subfamily 4-like N-terminal" evidence="8">
    <location>
        <begin position="33"/>
        <end position="224"/>
    </location>
</feature>
<dbReference type="CDD" id="cd03800">
    <property type="entry name" value="GT4_sucrose_synthase"/>
    <property type="match status" value="1"/>
</dbReference>
<dbReference type="InterPro" id="IPR001296">
    <property type="entry name" value="Glyco_trans_1"/>
</dbReference>
<evidence type="ECO:0000256" key="4">
    <source>
        <dbReference type="ARBA" id="ARBA00022679"/>
    </source>
</evidence>
<dbReference type="Gene3D" id="3.40.50.2000">
    <property type="entry name" value="Glycogen Phosphorylase B"/>
    <property type="match status" value="2"/>
</dbReference>
<evidence type="ECO:0000259" key="7">
    <source>
        <dbReference type="Pfam" id="PF05116"/>
    </source>
</evidence>
<dbReference type="InterPro" id="IPR044161">
    <property type="entry name" value="SPS"/>
</dbReference>
<evidence type="ECO:0000313" key="9">
    <source>
        <dbReference type="EMBL" id="OEJ65650.1"/>
    </source>
</evidence>
<protein>
    <recommendedName>
        <fullName evidence="2">sucrose-phosphate synthase</fullName>
        <ecNumber evidence="2">2.4.1.14</ecNumber>
    </recommendedName>
</protein>
<feature type="domain" description="Glycosyl transferase family 1" evidence="6">
    <location>
        <begin position="252"/>
        <end position="426"/>
    </location>
</feature>
<proteinExistence type="inferred from homology"/>
<dbReference type="GO" id="GO:0016787">
    <property type="term" value="F:hydrolase activity"/>
    <property type="evidence" value="ECO:0007669"/>
    <property type="project" value="UniProtKB-KW"/>
</dbReference>
<dbReference type="InterPro" id="IPR023214">
    <property type="entry name" value="HAD_sf"/>
</dbReference>
<comment type="catalytic activity">
    <reaction evidence="5">
        <text>beta-D-fructose 6-phosphate + UDP-alpha-D-glucose = sucrose 6(F)-phosphate + UDP + H(+)</text>
        <dbReference type="Rhea" id="RHEA:22172"/>
        <dbReference type="ChEBI" id="CHEBI:15378"/>
        <dbReference type="ChEBI" id="CHEBI:57634"/>
        <dbReference type="ChEBI" id="CHEBI:57723"/>
        <dbReference type="ChEBI" id="CHEBI:58223"/>
        <dbReference type="ChEBI" id="CHEBI:58885"/>
        <dbReference type="EC" id="2.4.1.14"/>
    </reaction>
</comment>
<evidence type="ECO:0000256" key="5">
    <source>
        <dbReference type="ARBA" id="ARBA00047471"/>
    </source>
</evidence>
<dbReference type="EMBL" id="MCGG01000047">
    <property type="protein sequence ID" value="OEJ65650.1"/>
    <property type="molecule type" value="Genomic_DNA"/>
</dbReference>
<keyword evidence="4" id="KW-0808">Transferase</keyword>
<dbReference type="PANTHER" id="PTHR46039">
    <property type="entry name" value="SUCROSE-PHOSPHATE SYNTHASE 3-RELATED"/>
    <property type="match status" value="1"/>
</dbReference>
<gene>
    <name evidence="9" type="ORF">BEN30_13815</name>
</gene>
<dbReference type="NCBIfam" id="TIGR02472">
    <property type="entry name" value="sucr_P_syn_N"/>
    <property type="match status" value="1"/>
</dbReference>
<dbReference type="STRING" id="28181.BEN30_13815"/>
<evidence type="ECO:0000256" key="2">
    <source>
        <dbReference type="ARBA" id="ARBA00012536"/>
    </source>
</evidence>
<dbReference type="Pfam" id="PF05116">
    <property type="entry name" value="S6PP"/>
    <property type="match status" value="1"/>
</dbReference>
<dbReference type="Gene3D" id="3.90.1070.10">
    <property type="match status" value="1"/>
</dbReference>
<evidence type="ECO:0000313" key="10">
    <source>
        <dbReference type="Proteomes" id="UP000095347"/>
    </source>
</evidence>
<dbReference type="InterPro" id="IPR006380">
    <property type="entry name" value="SPP-like_dom"/>
</dbReference>
<dbReference type="InterPro" id="IPR028098">
    <property type="entry name" value="Glyco_trans_4-like_N"/>
</dbReference>
<dbReference type="Proteomes" id="UP000095347">
    <property type="component" value="Unassembled WGS sequence"/>
</dbReference>
<name>A0A1E5Q5F6_9PROT</name>
<organism evidence="9 10">
    <name type="scientific">Magnetovibrio blakemorei</name>
    <dbReference type="NCBI Taxonomy" id="28181"/>
    <lineage>
        <taxon>Bacteria</taxon>
        <taxon>Pseudomonadati</taxon>
        <taxon>Pseudomonadota</taxon>
        <taxon>Alphaproteobacteria</taxon>
        <taxon>Rhodospirillales</taxon>
        <taxon>Magnetovibrionaceae</taxon>
        <taxon>Magnetovibrio</taxon>
    </lineage>
</organism>
<evidence type="ECO:0000259" key="8">
    <source>
        <dbReference type="Pfam" id="PF13579"/>
    </source>
</evidence>
<dbReference type="Gene3D" id="3.40.50.1000">
    <property type="entry name" value="HAD superfamily/HAD-like"/>
    <property type="match status" value="1"/>
</dbReference>
<evidence type="ECO:0000256" key="3">
    <source>
        <dbReference type="ARBA" id="ARBA00022676"/>
    </source>
</evidence>
<dbReference type="Pfam" id="PF13579">
    <property type="entry name" value="Glyco_trans_4_4"/>
    <property type="match status" value="1"/>
</dbReference>
<accession>A0A1E5Q5F6</accession>
<comment type="caution">
    <text evidence="9">The sequence shown here is derived from an EMBL/GenBank/DDBJ whole genome shotgun (WGS) entry which is preliminary data.</text>
</comment>
<dbReference type="SUPFAM" id="SSF56784">
    <property type="entry name" value="HAD-like"/>
    <property type="match status" value="1"/>
</dbReference>
<keyword evidence="9" id="KW-0378">Hydrolase</keyword>
<evidence type="ECO:0000256" key="1">
    <source>
        <dbReference type="ARBA" id="ARBA00006530"/>
    </source>
</evidence>
<evidence type="ECO:0000259" key="6">
    <source>
        <dbReference type="Pfam" id="PF00534"/>
    </source>
</evidence>
<dbReference type="NCBIfam" id="TIGR02471">
    <property type="entry name" value="sucr_syn_bact_C"/>
    <property type="match status" value="1"/>
</dbReference>
<feature type="domain" description="Sucrose phosphatase-like" evidence="7">
    <location>
        <begin position="471"/>
        <end position="706"/>
    </location>
</feature>
<dbReference type="SUPFAM" id="SSF53756">
    <property type="entry name" value="UDP-Glycosyltransferase/glycogen phosphorylase"/>
    <property type="match status" value="1"/>
</dbReference>
<dbReference type="InterPro" id="IPR012821">
    <property type="entry name" value="Sucrose_P_synth_Pase-like_dom"/>
</dbReference>
<dbReference type="RefSeq" id="WP_069958676.1">
    <property type="nucleotide sequence ID" value="NZ_MCGG01000047.1"/>
</dbReference>
<dbReference type="EC" id="2.4.1.14" evidence="2"/>
<dbReference type="OrthoDB" id="9802525at2"/>
<keyword evidence="10" id="KW-1185">Reference proteome</keyword>
<reference evidence="10" key="1">
    <citation type="submission" date="2016-07" db="EMBL/GenBank/DDBJ databases">
        <authorList>
            <person name="Florea S."/>
            <person name="Webb J.S."/>
            <person name="Jaromczyk J."/>
            <person name="Schardl C.L."/>
        </authorList>
    </citation>
    <scope>NUCLEOTIDE SEQUENCE [LARGE SCALE GENOMIC DNA]</scope>
    <source>
        <strain evidence="10">MV-1</strain>
    </source>
</reference>
<keyword evidence="3" id="KW-0328">Glycosyltransferase</keyword>
<dbReference type="AlphaFoldDB" id="A0A1E5Q5F6"/>
<dbReference type="InterPro" id="IPR036412">
    <property type="entry name" value="HAD-like_sf"/>
</dbReference>
<dbReference type="InterPro" id="IPR012822">
    <property type="entry name" value="SucroseP_synth_GlycoTrfase_dom"/>
</dbReference>
<dbReference type="PANTHER" id="PTHR46039:SF5">
    <property type="entry name" value="SUCROSE-PHOSPHATE SYNTHASE 3-RELATED"/>
    <property type="match status" value="1"/>
</dbReference>
<sequence>MTPCLSDLYIVLISPHGLIRGEELELGRDADTGGQTKYVVELARALAERPEVWRVDLLTRKIDDPHVSSDYAQPIEHLSDKARIVRIECGEPGYMPKEQLWDSLETFSDNALAYIHEQPRVPNIIHSHYADAGQIGTQLSNLLGVPLVHTGHSLGRSKRKRLLASGTPRQEIETTYNMSRRIDAEERTLGAASRVVVSTNQEIESQYAIYDYYQPNQMRVVPPGTDLEKFFPPVGTEPESDIAKQVARFLSLPQKPIVLALSRPDPRKNITTLVEAYGKSARLQEMANLVIVAGNRDDISEMDAGAQEVLTSILMTIDQYDLYGKVAIPKHHKAEEVPELFRLAALSKGVFINPALTEPFGLTLIEAAACGLPIVATEDGGPIDIIGNCNNGLLVDPLDVEAIADSLIEVLGNSPKWDRFAANGIKGVRQFYSWQAHVEQYLDVIRPLIEQTEPIKRMELSRRSVIYRDAAIITDLDQNLLGDSEALSTFLDMMKEHRKEVSFGIATGRNLESALSVMRKYKIPRPDVLITSLGTGIFYVPNLTKDTAWARHINNNWNRSDLITILADMPGLKLQPKEHQSPHKLSYFIDPTIAPDIQDINRHLLQHEQTVNVIFSHGQFLDIIPHRASKGYALRWAAEQLDIRLENLLVAGGSGADEDMMRGNMRAVVVGNRHDEELSELAEVDKIYFAKHSYAAGIIEAIEHYDFFNTKQKTSA</sequence>
<dbReference type="GO" id="GO:0046524">
    <property type="term" value="F:sucrose-phosphate synthase activity"/>
    <property type="evidence" value="ECO:0007669"/>
    <property type="project" value="UniProtKB-EC"/>
</dbReference>
<dbReference type="Pfam" id="PF00534">
    <property type="entry name" value="Glycos_transf_1"/>
    <property type="match status" value="1"/>
</dbReference>